<dbReference type="InterPro" id="IPR050235">
    <property type="entry name" value="CK1_Ser-Thr_kinase"/>
</dbReference>
<protein>
    <recommendedName>
        <fullName evidence="1">Protein kinase domain-containing protein</fullName>
    </recommendedName>
</protein>
<dbReference type="Gene3D" id="1.10.510.10">
    <property type="entry name" value="Transferase(Phosphotransferase) domain 1"/>
    <property type="match status" value="1"/>
</dbReference>
<sequence length="271" mass="30165">SLAIIYHAQDLISGQDIAVKLMQDPTSLEYKFHILKNLHGGTGFLKPLWFGRELSYQVLVLNNVAAPICDILGMQGGCFSIDNILALGCQLLQRLEYVHSCNYIHCGIKLQNILIGHGGSILIDFSITMQYHDLATHAHTPYQQGCPFVGTPAFASVNHHLGIQSSHHNDIKSLAYMLIYLLHGSLPWFNCNSSVLSQDAILKMKQDIMVKELCGDTPHVFATFLKYLCSLAYAEKPDYIYLHSLFCVLNSSAVSCIVQLLFCFVAKLTKS</sequence>
<evidence type="ECO:0000259" key="1">
    <source>
        <dbReference type="PROSITE" id="PS50011"/>
    </source>
</evidence>
<feature type="non-terminal residue" evidence="2">
    <location>
        <position position="1"/>
    </location>
</feature>
<gene>
    <name evidence="2" type="ORF">SCLCIDRAFT_110100</name>
</gene>
<reference evidence="3" key="2">
    <citation type="submission" date="2015-01" db="EMBL/GenBank/DDBJ databases">
        <title>Evolutionary Origins and Diversification of the Mycorrhizal Mutualists.</title>
        <authorList>
            <consortium name="DOE Joint Genome Institute"/>
            <consortium name="Mycorrhizal Genomics Consortium"/>
            <person name="Kohler A."/>
            <person name="Kuo A."/>
            <person name="Nagy L.G."/>
            <person name="Floudas D."/>
            <person name="Copeland A."/>
            <person name="Barry K.W."/>
            <person name="Cichocki N."/>
            <person name="Veneault-Fourrey C."/>
            <person name="LaButti K."/>
            <person name="Lindquist E.A."/>
            <person name="Lipzen A."/>
            <person name="Lundell T."/>
            <person name="Morin E."/>
            <person name="Murat C."/>
            <person name="Riley R."/>
            <person name="Ohm R."/>
            <person name="Sun H."/>
            <person name="Tunlid A."/>
            <person name="Henrissat B."/>
            <person name="Grigoriev I.V."/>
            <person name="Hibbett D.S."/>
            <person name="Martin F."/>
        </authorList>
    </citation>
    <scope>NUCLEOTIDE SEQUENCE [LARGE SCALE GENOMIC DNA]</scope>
    <source>
        <strain evidence="3">Foug A</strain>
    </source>
</reference>
<dbReference type="SMART" id="SM00220">
    <property type="entry name" value="S_TKc"/>
    <property type="match status" value="1"/>
</dbReference>
<organism evidence="2 3">
    <name type="scientific">Scleroderma citrinum Foug A</name>
    <dbReference type="NCBI Taxonomy" id="1036808"/>
    <lineage>
        <taxon>Eukaryota</taxon>
        <taxon>Fungi</taxon>
        <taxon>Dikarya</taxon>
        <taxon>Basidiomycota</taxon>
        <taxon>Agaricomycotina</taxon>
        <taxon>Agaricomycetes</taxon>
        <taxon>Agaricomycetidae</taxon>
        <taxon>Boletales</taxon>
        <taxon>Sclerodermatineae</taxon>
        <taxon>Sclerodermataceae</taxon>
        <taxon>Scleroderma</taxon>
    </lineage>
</organism>
<reference evidence="2 3" key="1">
    <citation type="submission" date="2014-04" db="EMBL/GenBank/DDBJ databases">
        <authorList>
            <consortium name="DOE Joint Genome Institute"/>
            <person name="Kuo A."/>
            <person name="Kohler A."/>
            <person name="Nagy L.G."/>
            <person name="Floudas D."/>
            <person name="Copeland A."/>
            <person name="Barry K.W."/>
            <person name="Cichocki N."/>
            <person name="Veneault-Fourrey C."/>
            <person name="LaButti K."/>
            <person name="Lindquist E.A."/>
            <person name="Lipzen A."/>
            <person name="Lundell T."/>
            <person name="Morin E."/>
            <person name="Murat C."/>
            <person name="Sun H."/>
            <person name="Tunlid A."/>
            <person name="Henrissat B."/>
            <person name="Grigoriev I.V."/>
            <person name="Hibbett D.S."/>
            <person name="Martin F."/>
            <person name="Nordberg H.P."/>
            <person name="Cantor M.N."/>
            <person name="Hua S.X."/>
        </authorList>
    </citation>
    <scope>NUCLEOTIDE SEQUENCE [LARGE SCALE GENOMIC DNA]</scope>
    <source>
        <strain evidence="2 3">Foug A</strain>
    </source>
</reference>
<dbReference type="InterPro" id="IPR011009">
    <property type="entry name" value="Kinase-like_dom_sf"/>
</dbReference>
<evidence type="ECO:0000313" key="2">
    <source>
        <dbReference type="EMBL" id="KIM66593.1"/>
    </source>
</evidence>
<dbReference type="GO" id="GO:0005524">
    <property type="term" value="F:ATP binding"/>
    <property type="evidence" value="ECO:0007669"/>
    <property type="project" value="InterPro"/>
</dbReference>
<name>A0A0C2ZYW0_9AGAM</name>
<dbReference type="InterPro" id="IPR000719">
    <property type="entry name" value="Prot_kinase_dom"/>
</dbReference>
<dbReference type="Pfam" id="PF00069">
    <property type="entry name" value="Pkinase"/>
    <property type="match status" value="1"/>
</dbReference>
<dbReference type="OrthoDB" id="5800476at2759"/>
<dbReference type="PANTHER" id="PTHR11909">
    <property type="entry name" value="CASEIN KINASE-RELATED"/>
    <property type="match status" value="1"/>
</dbReference>
<dbReference type="SUPFAM" id="SSF56112">
    <property type="entry name" value="Protein kinase-like (PK-like)"/>
    <property type="match status" value="1"/>
</dbReference>
<dbReference type="STRING" id="1036808.A0A0C2ZYW0"/>
<dbReference type="AlphaFoldDB" id="A0A0C2ZYW0"/>
<dbReference type="PROSITE" id="PS50011">
    <property type="entry name" value="PROTEIN_KINASE_DOM"/>
    <property type="match status" value="1"/>
</dbReference>
<dbReference type="Proteomes" id="UP000053989">
    <property type="component" value="Unassembled WGS sequence"/>
</dbReference>
<feature type="domain" description="Protein kinase" evidence="1">
    <location>
        <begin position="1"/>
        <end position="246"/>
    </location>
</feature>
<accession>A0A0C2ZYW0</accession>
<dbReference type="InParanoid" id="A0A0C2ZYW0"/>
<dbReference type="HOGENOM" id="CLU_019279_2_0_1"/>
<dbReference type="EMBL" id="KN822016">
    <property type="protein sequence ID" value="KIM66593.1"/>
    <property type="molecule type" value="Genomic_DNA"/>
</dbReference>
<dbReference type="GO" id="GO:0004672">
    <property type="term" value="F:protein kinase activity"/>
    <property type="evidence" value="ECO:0007669"/>
    <property type="project" value="InterPro"/>
</dbReference>
<keyword evidence="3" id="KW-1185">Reference proteome</keyword>
<proteinExistence type="predicted"/>
<evidence type="ECO:0000313" key="3">
    <source>
        <dbReference type="Proteomes" id="UP000053989"/>
    </source>
</evidence>